<evidence type="ECO:0000256" key="2">
    <source>
        <dbReference type="ARBA" id="ARBA00022771"/>
    </source>
</evidence>
<name>A0ABN1FHX1_9BACI</name>
<dbReference type="PANTHER" id="PTHR33823">
    <property type="entry name" value="RNA POLYMERASE-BINDING TRANSCRIPTION FACTOR DKSA-RELATED"/>
    <property type="match status" value="1"/>
</dbReference>
<evidence type="ECO:0000256" key="1">
    <source>
        <dbReference type="ARBA" id="ARBA00022723"/>
    </source>
</evidence>
<dbReference type="Proteomes" id="UP001500866">
    <property type="component" value="Unassembled WGS sequence"/>
</dbReference>
<dbReference type="EMBL" id="BAAADS010000001">
    <property type="protein sequence ID" value="GAA0591168.1"/>
    <property type="molecule type" value="Genomic_DNA"/>
</dbReference>
<evidence type="ECO:0000256" key="4">
    <source>
        <dbReference type="PROSITE-ProRule" id="PRU00510"/>
    </source>
</evidence>
<dbReference type="PROSITE" id="PS51128">
    <property type="entry name" value="ZF_DKSA_2"/>
    <property type="match status" value="1"/>
</dbReference>
<gene>
    <name evidence="7" type="ORF">GCM10009001_04010</name>
</gene>
<keyword evidence="1" id="KW-0479">Metal-binding</keyword>
<evidence type="ECO:0000313" key="8">
    <source>
        <dbReference type="Proteomes" id="UP001500866"/>
    </source>
</evidence>
<reference evidence="7 8" key="1">
    <citation type="journal article" date="2019" name="Int. J. Syst. Evol. Microbiol.">
        <title>The Global Catalogue of Microorganisms (GCM) 10K type strain sequencing project: providing services to taxonomists for standard genome sequencing and annotation.</title>
        <authorList>
            <consortium name="The Broad Institute Genomics Platform"/>
            <consortium name="The Broad Institute Genome Sequencing Center for Infectious Disease"/>
            <person name="Wu L."/>
            <person name="Ma J."/>
        </authorList>
    </citation>
    <scope>NUCLEOTIDE SEQUENCE [LARGE SCALE GENOMIC DNA]</scope>
    <source>
        <strain evidence="7 8">JCM 15395</strain>
    </source>
</reference>
<dbReference type="PANTHER" id="PTHR33823:SF4">
    <property type="entry name" value="GENERAL STRESS PROTEIN 16O"/>
    <property type="match status" value="1"/>
</dbReference>
<keyword evidence="2" id="KW-0863">Zinc-finger</keyword>
<feature type="compositionally biased region" description="Basic and acidic residues" evidence="5">
    <location>
        <begin position="142"/>
        <end position="179"/>
    </location>
</feature>
<dbReference type="Pfam" id="PF01258">
    <property type="entry name" value="zf-dskA_traR"/>
    <property type="match status" value="1"/>
</dbReference>
<dbReference type="RefSeq" id="WP_343809819.1">
    <property type="nucleotide sequence ID" value="NZ_BAAADS010000001.1"/>
</dbReference>
<proteinExistence type="predicted"/>
<dbReference type="SUPFAM" id="SSF57716">
    <property type="entry name" value="Glucocorticoid receptor-like (DNA-binding domain)"/>
    <property type="match status" value="1"/>
</dbReference>
<feature type="zinc finger region" description="dksA C4-type" evidence="4">
    <location>
        <begin position="88"/>
        <end position="112"/>
    </location>
</feature>
<evidence type="ECO:0000313" key="7">
    <source>
        <dbReference type="EMBL" id="GAA0591168.1"/>
    </source>
</evidence>
<feature type="domain" description="Zinc finger DksA/TraR C4-type" evidence="6">
    <location>
        <begin position="83"/>
        <end position="117"/>
    </location>
</feature>
<organism evidence="7 8">
    <name type="scientific">Virgibacillus siamensis</name>
    <dbReference type="NCBI Taxonomy" id="480071"/>
    <lineage>
        <taxon>Bacteria</taxon>
        <taxon>Bacillati</taxon>
        <taxon>Bacillota</taxon>
        <taxon>Bacilli</taxon>
        <taxon>Bacillales</taxon>
        <taxon>Bacillaceae</taxon>
        <taxon>Virgibacillus</taxon>
    </lineage>
</organism>
<feature type="compositionally biased region" description="Polar residues" evidence="5">
    <location>
        <begin position="122"/>
        <end position="132"/>
    </location>
</feature>
<feature type="compositionally biased region" description="Basic and acidic residues" evidence="5">
    <location>
        <begin position="108"/>
        <end position="121"/>
    </location>
</feature>
<comment type="caution">
    <text evidence="7">The sequence shown here is derived from an EMBL/GenBank/DDBJ whole genome shotgun (WGS) entry which is preliminary data.</text>
</comment>
<dbReference type="Gene3D" id="1.20.120.910">
    <property type="entry name" value="DksA, coiled-coil domain"/>
    <property type="match status" value="1"/>
</dbReference>
<keyword evidence="8" id="KW-1185">Reference proteome</keyword>
<sequence length="179" mass="20456">MTLSDKQLNELKTNLLNMKRNLEAQETVEESIDNNPDELNVADNHLADSASEFVDRQQQIAEGNLQEERLTEVNEALERIDEGTYGICVDTGKEIPYERLKAVPYTKRTVDAEETHQKHSNQETATSGSSISKLLKPGGEMEDSRDRTLERIQEEHNTVEKADDKSRLNEEPNDQTKWE</sequence>
<dbReference type="InterPro" id="IPR037187">
    <property type="entry name" value="DnaK_N"/>
</dbReference>
<accession>A0ABN1FHX1</accession>
<protein>
    <recommendedName>
        <fullName evidence="6">Zinc finger DksA/TraR C4-type domain-containing protein</fullName>
    </recommendedName>
</protein>
<evidence type="ECO:0000256" key="3">
    <source>
        <dbReference type="ARBA" id="ARBA00022833"/>
    </source>
</evidence>
<evidence type="ECO:0000256" key="5">
    <source>
        <dbReference type="SAM" id="MobiDB-lite"/>
    </source>
</evidence>
<keyword evidence="3" id="KW-0862">Zinc</keyword>
<feature type="region of interest" description="Disordered" evidence="5">
    <location>
        <begin position="108"/>
        <end position="179"/>
    </location>
</feature>
<evidence type="ECO:0000259" key="6">
    <source>
        <dbReference type="Pfam" id="PF01258"/>
    </source>
</evidence>
<dbReference type="InterPro" id="IPR000962">
    <property type="entry name" value="Znf_DskA_TraR"/>
</dbReference>
<dbReference type="SUPFAM" id="SSF109635">
    <property type="entry name" value="DnaK suppressor protein DksA, alpha-hairpin domain"/>
    <property type="match status" value="1"/>
</dbReference>